<evidence type="ECO:0000256" key="8">
    <source>
        <dbReference type="ARBA" id="ARBA00031261"/>
    </source>
</evidence>
<comment type="function">
    <text evidence="9">Component of the Mediator complex, a coactivator involved in the regulated transcription of nearly all RNA polymerase II-dependent genes. Mediator functions as a bridge to convey information from gene-specific regulatory proteins to the basal RNA polymerase II transcription machinery. Mediator is recruited to promoters by direct interactions with regulatory proteins and serves as a scaffold for the assembly of a functional preinitiation complex with RNA polymerase II and the general transcription factors.</text>
</comment>
<dbReference type="AlphaFoldDB" id="A0A4P9ZDK5"/>
<comment type="similarity">
    <text evidence="2 9">Belongs to the Mediator complex subunit 8 family.</text>
</comment>
<dbReference type="OrthoDB" id="5329317at2759"/>
<evidence type="ECO:0000256" key="2">
    <source>
        <dbReference type="ARBA" id="ARBA00005716"/>
    </source>
</evidence>
<name>A0A4P9ZDK5_9ASCO</name>
<feature type="region of interest" description="Disordered" evidence="10">
    <location>
        <begin position="159"/>
        <end position="205"/>
    </location>
</feature>
<evidence type="ECO:0000313" key="12">
    <source>
        <dbReference type="Proteomes" id="UP000268321"/>
    </source>
</evidence>
<accession>A0A4P9ZDK5</accession>
<gene>
    <name evidence="9" type="primary">MED8</name>
    <name evidence="11" type="ORF">METBISCDRAFT_27106</name>
</gene>
<evidence type="ECO:0000313" key="11">
    <source>
        <dbReference type="EMBL" id="RKP30848.1"/>
    </source>
</evidence>
<keyword evidence="5 9" id="KW-0010">Activator</keyword>
<dbReference type="GO" id="GO:0000978">
    <property type="term" value="F:RNA polymerase II cis-regulatory region sequence-specific DNA binding"/>
    <property type="evidence" value="ECO:0007669"/>
    <property type="project" value="TreeGrafter"/>
</dbReference>
<dbReference type="Gene3D" id="6.10.250.2610">
    <property type="match status" value="1"/>
</dbReference>
<comment type="subunit">
    <text evidence="9">Component of the Mediator complex.</text>
</comment>
<evidence type="ECO:0000256" key="5">
    <source>
        <dbReference type="ARBA" id="ARBA00023159"/>
    </source>
</evidence>
<keyword evidence="4 9" id="KW-0805">Transcription regulation</keyword>
<evidence type="ECO:0000256" key="1">
    <source>
        <dbReference type="ARBA" id="ARBA00004123"/>
    </source>
</evidence>
<feature type="compositionally biased region" description="Basic and acidic residues" evidence="10">
    <location>
        <begin position="159"/>
        <end position="183"/>
    </location>
</feature>
<dbReference type="PANTHER" id="PTHR13074">
    <property type="entry name" value="MEDIATOR OF RNA POLYMERASE II TRANSCRIPTION SUBUNIT 8"/>
    <property type="match status" value="1"/>
</dbReference>
<evidence type="ECO:0000256" key="6">
    <source>
        <dbReference type="ARBA" id="ARBA00023163"/>
    </source>
</evidence>
<comment type="subcellular location">
    <subcellularLocation>
        <location evidence="1 9">Nucleus</location>
    </subcellularLocation>
</comment>
<dbReference type="PANTHER" id="PTHR13074:SF9">
    <property type="entry name" value="MEDIATOR OF RNA POLYMERASE II TRANSCRIPTION SUBUNIT 8"/>
    <property type="match status" value="1"/>
</dbReference>
<dbReference type="GO" id="GO:0003712">
    <property type="term" value="F:transcription coregulator activity"/>
    <property type="evidence" value="ECO:0007669"/>
    <property type="project" value="InterPro"/>
</dbReference>
<evidence type="ECO:0000256" key="9">
    <source>
        <dbReference type="RuleBase" id="RU364144"/>
    </source>
</evidence>
<evidence type="ECO:0000256" key="10">
    <source>
        <dbReference type="SAM" id="MobiDB-lite"/>
    </source>
</evidence>
<dbReference type="GO" id="GO:0006357">
    <property type="term" value="P:regulation of transcription by RNA polymerase II"/>
    <property type="evidence" value="ECO:0007669"/>
    <property type="project" value="InterPro"/>
</dbReference>
<evidence type="ECO:0000256" key="3">
    <source>
        <dbReference type="ARBA" id="ARBA00020637"/>
    </source>
</evidence>
<dbReference type="Gene3D" id="1.20.58.1710">
    <property type="match status" value="1"/>
</dbReference>
<protein>
    <recommendedName>
        <fullName evidence="3 9">Mediator of RNA polymerase II transcription subunit 8</fullName>
    </recommendedName>
    <alternativeName>
        <fullName evidence="8 9">Mediator complex subunit 8</fullName>
    </alternativeName>
</protein>
<proteinExistence type="inferred from homology"/>
<dbReference type="GO" id="GO:0016592">
    <property type="term" value="C:mediator complex"/>
    <property type="evidence" value="ECO:0007669"/>
    <property type="project" value="InterPro"/>
</dbReference>
<dbReference type="EMBL" id="ML004451">
    <property type="protein sequence ID" value="RKP30848.1"/>
    <property type="molecule type" value="Genomic_DNA"/>
</dbReference>
<dbReference type="Pfam" id="PF10232">
    <property type="entry name" value="Med8"/>
    <property type="match status" value="1"/>
</dbReference>
<dbReference type="Proteomes" id="UP000268321">
    <property type="component" value="Unassembled WGS sequence"/>
</dbReference>
<keyword evidence="6 9" id="KW-0804">Transcription</keyword>
<sequence length="205" mass="23468">MCDQNSIPVDSLELLRNRLHQVHQSLRKLADQIGYFNRKPAAKLPSYLALHGQFQVLITQLHSTASHLKLHGNVLRSTNAYPLPAFPSTQHESLVTTLLRKKPLPEVDEWVEQAAADFSLFRLPLLQDDELAEWCYSKVKQLESDFVFDGFYTEKEEMYKESEGQRKSVRKSEESEARQDREPAVAGDQPPMQPNAVLKFMTKGT</sequence>
<reference evidence="12" key="1">
    <citation type="journal article" date="2018" name="Nat. Microbiol.">
        <title>Leveraging single-cell genomics to expand the fungal tree of life.</title>
        <authorList>
            <person name="Ahrendt S.R."/>
            <person name="Quandt C.A."/>
            <person name="Ciobanu D."/>
            <person name="Clum A."/>
            <person name="Salamov A."/>
            <person name="Andreopoulos B."/>
            <person name="Cheng J.F."/>
            <person name="Woyke T."/>
            <person name="Pelin A."/>
            <person name="Henrissat B."/>
            <person name="Reynolds N.K."/>
            <person name="Benny G.L."/>
            <person name="Smith M.E."/>
            <person name="James T.Y."/>
            <person name="Grigoriev I.V."/>
        </authorList>
    </citation>
    <scope>NUCLEOTIDE SEQUENCE [LARGE SCALE GENOMIC DNA]</scope>
    <source>
        <strain evidence="12">Baker2002</strain>
    </source>
</reference>
<dbReference type="InterPro" id="IPR019364">
    <property type="entry name" value="Mediatior_Med8_fun/met"/>
</dbReference>
<evidence type="ECO:0000256" key="4">
    <source>
        <dbReference type="ARBA" id="ARBA00023015"/>
    </source>
</evidence>
<organism evidence="11 12">
    <name type="scientific">Metschnikowia bicuspidata</name>
    <dbReference type="NCBI Taxonomy" id="27322"/>
    <lineage>
        <taxon>Eukaryota</taxon>
        <taxon>Fungi</taxon>
        <taxon>Dikarya</taxon>
        <taxon>Ascomycota</taxon>
        <taxon>Saccharomycotina</taxon>
        <taxon>Pichiomycetes</taxon>
        <taxon>Metschnikowiaceae</taxon>
        <taxon>Metschnikowia</taxon>
    </lineage>
</organism>
<keyword evidence="12" id="KW-1185">Reference proteome</keyword>
<dbReference type="GO" id="GO:0070847">
    <property type="term" value="C:core mediator complex"/>
    <property type="evidence" value="ECO:0007669"/>
    <property type="project" value="TreeGrafter"/>
</dbReference>
<keyword evidence="7 9" id="KW-0539">Nucleus</keyword>
<evidence type="ECO:0000256" key="7">
    <source>
        <dbReference type="ARBA" id="ARBA00023242"/>
    </source>
</evidence>